<evidence type="ECO:0000313" key="2">
    <source>
        <dbReference type="Proteomes" id="UP001428341"/>
    </source>
</evidence>
<reference evidence="1 2" key="1">
    <citation type="submission" date="2024-05" db="EMBL/GenBank/DDBJ databases">
        <title>Haplotype-resolved chromosome-level genome assembly of Huyou (Citrus changshanensis).</title>
        <authorList>
            <person name="Miao C."/>
            <person name="Chen W."/>
            <person name="Wu Y."/>
            <person name="Wang L."/>
            <person name="Zhao S."/>
            <person name="Grierson D."/>
            <person name="Xu C."/>
            <person name="Chen K."/>
        </authorList>
    </citation>
    <scope>NUCLEOTIDE SEQUENCE [LARGE SCALE GENOMIC DNA]</scope>
    <source>
        <strain evidence="1">01-14</strain>
        <tissue evidence="1">Leaf</tissue>
    </source>
</reference>
<organism evidence="1 2">
    <name type="scientific">Citrus x changshan-huyou</name>
    <dbReference type="NCBI Taxonomy" id="2935761"/>
    <lineage>
        <taxon>Eukaryota</taxon>
        <taxon>Viridiplantae</taxon>
        <taxon>Streptophyta</taxon>
        <taxon>Embryophyta</taxon>
        <taxon>Tracheophyta</taxon>
        <taxon>Spermatophyta</taxon>
        <taxon>Magnoliopsida</taxon>
        <taxon>eudicotyledons</taxon>
        <taxon>Gunneridae</taxon>
        <taxon>Pentapetalae</taxon>
        <taxon>rosids</taxon>
        <taxon>malvids</taxon>
        <taxon>Sapindales</taxon>
        <taxon>Rutaceae</taxon>
        <taxon>Aurantioideae</taxon>
        <taxon>Citrus</taxon>
    </lineage>
</organism>
<evidence type="ECO:0000313" key="1">
    <source>
        <dbReference type="EMBL" id="KAK9188909.1"/>
    </source>
</evidence>
<protein>
    <submittedName>
        <fullName evidence="1">Uncharacterized protein</fullName>
    </submittedName>
</protein>
<comment type="caution">
    <text evidence="1">The sequence shown here is derived from an EMBL/GenBank/DDBJ whole genome shotgun (WGS) entry which is preliminary data.</text>
</comment>
<accession>A0AAP0M386</accession>
<proteinExistence type="predicted"/>
<gene>
    <name evidence="1" type="ORF">WN944_020314</name>
</gene>
<sequence length="73" mass="8506">MFSQSHSKKSIQKQANTSCTWSRKYWKCKNHSRKKVLLTACSLLAHFPRNIRETRWSLLCLWSAGGVNVILQL</sequence>
<name>A0AAP0M386_9ROSI</name>
<keyword evidence="2" id="KW-1185">Reference proteome</keyword>
<dbReference type="AlphaFoldDB" id="A0AAP0M386"/>
<dbReference type="EMBL" id="JBCGBO010000007">
    <property type="protein sequence ID" value="KAK9188909.1"/>
    <property type="molecule type" value="Genomic_DNA"/>
</dbReference>
<dbReference type="Proteomes" id="UP001428341">
    <property type="component" value="Unassembled WGS sequence"/>
</dbReference>